<accession>A0A7J6L2W3</accession>
<evidence type="ECO:0000256" key="1">
    <source>
        <dbReference type="SAM" id="MobiDB-lite"/>
    </source>
</evidence>
<name>A0A7J6L2W3_PERCH</name>
<dbReference type="OrthoDB" id="443234at2759"/>
<protein>
    <submittedName>
        <fullName evidence="3">Uncharacterized protein</fullName>
    </submittedName>
</protein>
<feature type="region of interest" description="Disordered" evidence="1">
    <location>
        <begin position="472"/>
        <end position="513"/>
    </location>
</feature>
<feature type="transmembrane region" description="Helical" evidence="2">
    <location>
        <begin position="215"/>
        <end position="238"/>
    </location>
</feature>
<evidence type="ECO:0000313" key="4">
    <source>
        <dbReference type="Proteomes" id="UP000591131"/>
    </source>
</evidence>
<feature type="compositionally biased region" description="Basic residues" evidence="1">
    <location>
        <begin position="413"/>
        <end position="438"/>
    </location>
</feature>
<dbReference type="Proteomes" id="UP000591131">
    <property type="component" value="Unassembled WGS sequence"/>
</dbReference>
<gene>
    <name evidence="3" type="ORF">FOL47_010482</name>
</gene>
<keyword evidence="4" id="KW-1185">Reference proteome</keyword>
<comment type="caution">
    <text evidence="3">The sequence shown here is derived from an EMBL/GenBank/DDBJ whole genome shotgun (WGS) entry which is preliminary data.</text>
</comment>
<feature type="transmembrane region" description="Helical" evidence="2">
    <location>
        <begin position="97"/>
        <end position="118"/>
    </location>
</feature>
<feature type="transmembrane region" description="Helical" evidence="2">
    <location>
        <begin position="182"/>
        <end position="209"/>
    </location>
</feature>
<feature type="compositionally biased region" description="Basic and acidic residues" evidence="1">
    <location>
        <begin position="472"/>
        <end position="481"/>
    </location>
</feature>
<keyword evidence="2" id="KW-0472">Membrane</keyword>
<evidence type="ECO:0000313" key="3">
    <source>
        <dbReference type="EMBL" id="KAF4653514.1"/>
    </source>
</evidence>
<dbReference type="EMBL" id="JAAPAO010000813">
    <property type="protein sequence ID" value="KAF4653514.1"/>
    <property type="molecule type" value="Genomic_DNA"/>
</dbReference>
<reference evidence="3 4" key="1">
    <citation type="submission" date="2020-04" db="EMBL/GenBank/DDBJ databases">
        <title>Perkinsus chesapeaki whole genome sequence.</title>
        <authorList>
            <person name="Bogema D.R."/>
        </authorList>
    </citation>
    <scope>NUCLEOTIDE SEQUENCE [LARGE SCALE GENOMIC DNA]</scope>
    <source>
        <strain evidence="3">ATCC PRA-425</strain>
    </source>
</reference>
<proteinExistence type="predicted"/>
<organism evidence="3 4">
    <name type="scientific">Perkinsus chesapeaki</name>
    <name type="common">Clam parasite</name>
    <name type="synonym">Perkinsus andrewsi</name>
    <dbReference type="NCBI Taxonomy" id="330153"/>
    <lineage>
        <taxon>Eukaryota</taxon>
        <taxon>Sar</taxon>
        <taxon>Alveolata</taxon>
        <taxon>Perkinsozoa</taxon>
        <taxon>Perkinsea</taxon>
        <taxon>Perkinsida</taxon>
        <taxon>Perkinsidae</taxon>
        <taxon>Perkinsus</taxon>
    </lineage>
</organism>
<feature type="compositionally biased region" description="Low complexity" evidence="1">
    <location>
        <begin position="440"/>
        <end position="455"/>
    </location>
</feature>
<feature type="compositionally biased region" description="Polar residues" evidence="1">
    <location>
        <begin position="498"/>
        <end position="513"/>
    </location>
</feature>
<keyword evidence="2" id="KW-0812">Transmembrane</keyword>
<keyword evidence="2" id="KW-1133">Transmembrane helix</keyword>
<dbReference type="AlphaFoldDB" id="A0A7J6L2W3"/>
<evidence type="ECO:0000256" key="2">
    <source>
        <dbReference type="SAM" id="Phobius"/>
    </source>
</evidence>
<feature type="transmembrane region" description="Helical" evidence="2">
    <location>
        <begin position="152"/>
        <end position="175"/>
    </location>
</feature>
<feature type="region of interest" description="Disordered" evidence="1">
    <location>
        <begin position="413"/>
        <end position="455"/>
    </location>
</feature>
<sequence>MSSTITIVRSPPASPAVSIASFKSIKTSTRVPRRRVVKAEGVPESSSPSMQSWFTKVVRSNTAPSSGDAPGPLEQLLVVAFAVVSSHAEGELWQQRVYWCLLILAAASFLSVCLYPPGSLVQSGLTGMIGRVPRRVFDFIILRWPSIIATSLAYRGLVLVALPMSFGYLLSLVFCCYRFTMYLVYVITYLSFTFPLSTLLLLPLTILVGPTYLKWTVMFVGWSIIIYIAISALIGMYTANTITQGRWRCYSFQNSDISRDNLRCMLESQGTMGSLSVASTYLDPRYASTEGLAAGQAAAVVKDGHFLNCLDRRELSDLPANMSILKKELDIYWTEQAGRFCGLLDYFFLIDDSSMTTLNAIALELAEVPVSSKQESFAILIYSESPDALERTLGNIRIPSFLAWRLDHFGKRSYRKKSSSKQKHHYHAKQEPRHHRLRPATETPEPSPEFSTPASVARASVVSLKSEVRPVMLDKEGRDRIVSLASQSTVASMGRTGSGSSFMNDSSPSAGSN</sequence>